<dbReference type="InterPro" id="IPR010055">
    <property type="entry name" value="T2SS_protein-GspJ"/>
</dbReference>
<dbReference type="Gene3D" id="2.10.70.20">
    <property type="entry name" value="gspk-gspi-gspj complex like domains"/>
    <property type="match status" value="1"/>
</dbReference>
<evidence type="ECO:0000256" key="6">
    <source>
        <dbReference type="ARBA" id="ARBA00022519"/>
    </source>
</evidence>
<dbReference type="InterPro" id="IPR012902">
    <property type="entry name" value="N_methyl_site"/>
</dbReference>
<gene>
    <name evidence="10" type="primary">gspJ</name>
    <name evidence="10" type="ORF">CWE09_06905</name>
</gene>
<reference evidence="10 11" key="1">
    <citation type="journal article" date="2011" name="Front. Microbiol.">
        <title>Genomic signatures of strain selection and enhancement in Bacillus atrophaeus var. globigii, a historical biowarfare simulant.</title>
        <authorList>
            <person name="Gibbons H.S."/>
            <person name="Broomall S.M."/>
            <person name="McNew L.A."/>
            <person name="Daligault H."/>
            <person name="Chapman C."/>
            <person name="Bruce D."/>
            <person name="Karavis M."/>
            <person name="Krepps M."/>
            <person name="McGregor P.A."/>
            <person name="Hong C."/>
            <person name="Park K.H."/>
            <person name="Akmal A."/>
            <person name="Feldman A."/>
            <person name="Lin J.S."/>
            <person name="Chang W.E."/>
            <person name="Higgs B.W."/>
            <person name="Demirev P."/>
            <person name="Lindquist J."/>
            <person name="Liem A."/>
            <person name="Fochler E."/>
            <person name="Read T.D."/>
            <person name="Tapia R."/>
            <person name="Johnson S."/>
            <person name="Bishop-Lilly K.A."/>
            <person name="Detter C."/>
            <person name="Han C."/>
            <person name="Sozhamannan S."/>
            <person name="Rosenzweig C.N."/>
            <person name="Skowronski E.W."/>
        </authorList>
    </citation>
    <scope>NUCLEOTIDE SEQUENCE [LARGE SCALE GENOMIC DNA]</scope>
    <source>
        <strain evidence="10 11">MLST1</strain>
    </source>
</reference>
<dbReference type="GO" id="GO:0005886">
    <property type="term" value="C:plasma membrane"/>
    <property type="evidence" value="ECO:0007669"/>
    <property type="project" value="UniProtKB-SubCell"/>
</dbReference>
<evidence type="ECO:0000256" key="9">
    <source>
        <dbReference type="ARBA" id="ARBA00023136"/>
    </source>
</evidence>
<evidence type="ECO:0000313" key="10">
    <source>
        <dbReference type="EMBL" id="RUO26430.1"/>
    </source>
</evidence>
<dbReference type="Pfam" id="PF07963">
    <property type="entry name" value="N_methyl"/>
    <property type="match status" value="1"/>
</dbReference>
<evidence type="ECO:0000256" key="5">
    <source>
        <dbReference type="ARBA" id="ARBA00022481"/>
    </source>
</evidence>
<dbReference type="RefSeq" id="WP_126803242.1">
    <property type="nucleotide sequence ID" value="NZ_PIPL01000001.1"/>
</dbReference>
<dbReference type="SUPFAM" id="SSF54523">
    <property type="entry name" value="Pili subunits"/>
    <property type="match status" value="1"/>
</dbReference>
<keyword evidence="6" id="KW-0997">Cell inner membrane</keyword>
<comment type="similarity">
    <text evidence="2">Belongs to the GSP J family.</text>
</comment>
<dbReference type="Pfam" id="PF11612">
    <property type="entry name" value="T2SSJ"/>
    <property type="match status" value="1"/>
</dbReference>
<dbReference type="GO" id="GO:0015628">
    <property type="term" value="P:protein secretion by the type II secretion system"/>
    <property type="evidence" value="ECO:0007669"/>
    <property type="project" value="InterPro"/>
</dbReference>
<keyword evidence="4" id="KW-1003">Cell membrane</keyword>
<sequence>MRTRGFTLVELLVAMLIFALIGLASYTVLSQMTDSDARSKERQQALNEVQFAMLMLERDVRQMVRRPVRAVPQEQRDIFVLSDGRTLDSDMDGLAFVRAGWSNPNAQLPRSTLQPVLYRVRDNVLQRIYNTYVDDVSARPYVQDLLHGVEDFRIAYLHDGESINTWNRPGELPQIVVVQITLEEYGYIERLFLTSGKAQLEAATP</sequence>
<keyword evidence="7" id="KW-0812">Transmembrane</keyword>
<keyword evidence="8" id="KW-1133">Transmembrane helix</keyword>
<evidence type="ECO:0000256" key="1">
    <source>
        <dbReference type="ARBA" id="ARBA00004377"/>
    </source>
</evidence>
<accession>A0A432W8H9</accession>
<dbReference type="NCBIfam" id="TIGR02532">
    <property type="entry name" value="IV_pilin_GFxxxE"/>
    <property type="match status" value="1"/>
</dbReference>
<dbReference type="EMBL" id="PIPL01000001">
    <property type="protein sequence ID" value="RUO26430.1"/>
    <property type="molecule type" value="Genomic_DNA"/>
</dbReference>
<evidence type="ECO:0000256" key="3">
    <source>
        <dbReference type="ARBA" id="ARBA00021539"/>
    </source>
</evidence>
<dbReference type="Gene3D" id="3.10.610.10">
    <property type="entry name" value="GSPII I/J protein-like"/>
    <property type="match status" value="1"/>
</dbReference>
<dbReference type="InterPro" id="IPR045584">
    <property type="entry name" value="Pilin-like"/>
</dbReference>
<evidence type="ECO:0000256" key="8">
    <source>
        <dbReference type="ARBA" id="ARBA00022989"/>
    </source>
</evidence>
<keyword evidence="5" id="KW-0488">Methylation</keyword>
<proteinExistence type="inferred from homology"/>
<dbReference type="GO" id="GO:0015627">
    <property type="term" value="C:type II protein secretion system complex"/>
    <property type="evidence" value="ECO:0007669"/>
    <property type="project" value="InterPro"/>
</dbReference>
<dbReference type="Proteomes" id="UP000288293">
    <property type="component" value="Unassembled WGS sequence"/>
</dbReference>
<evidence type="ECO:0000256" key="7">
    <source>
        <dbReference type="ARBA" id="ARBA00022692"/>
    </source>
</evidence>
<dbReference type="PANTHER" id="PTHR39583:SF2">
    <property type="entry name" value="TYPE II SECRETION SYSTEM PROTEIN J"/>
    <property type="match status" value="1"/>
</dbReference>
<evidence type="ECO:0000256" key="4">
    <source>
        <dbReference type="ARBA" id="ARBA00022475"/>
    </source>
</evidence>
<keyword evidence="11" id="KW-1185">Reference proteome</keyword>
<comment type="caution">
    <text evidence="10">The sequence shown here is derived from an EMBL/GenBank/DDBJ whole genome shotgun (WGS) entry which is preliminary data.</text>
</comment>
<protein>
    <recommendedName>
        <fullName evidence="3">Type II secretion system protein J</fullName>
    </recommendedName>
</protein>
<dbReference type="InterPro" id="IPR051621">
    <property type="entry name" value="T2SS_protein_J"/>
</dbReference>
<comment type="subcellular location">
    <subcellularLocation>
        <location evidence="1">Cell inner membrane</location>
        <topology evidence="1">Single-pass membrane protein</topology>
    </subcellularLocation>
</comment>
<dbReference type="AlphaFoldDB" id="A0A432W8H9"/>
<evidence type="ECO:0000256" key="2">
    <source>
        <dbReference type="ARBA" id="ARBA00011084"/>
    </source>
</evidence>
<keyword evidence="9" id="KW-0472">Membrane</keyword>
<dbReference type="OrthoDB" id="9794345at2"/>
<name>A0A432W8H9_9GAMM</name>
<dbReference type="PANTHER" id="PTHR39583">
    <property type="entry name" value="TYPE II SECRETION SYSTEM PROTEIN J-RELATED"/>
    <property type="match status" value="1"/>
</dbReference>
<dbReference type="NCBIfam" id="TIGR01711">
    <property type="entry name" value="gspJ"/>
    <property type="match status" value="1"/>
</dbReference>
<evidence type="ECO:0000313" key="11">
    <source>
        <dbReference type="Proteomes" id="UP000288293"/>
    </source>
</evidence>
<organism evidence="10 11">
    <name type="scientific">Aliidiomarina minuta</name>
    <dbReference type="NCBI Taxonomy" id="880057"/>
    <lineage>
        <taxon>Bacteria</taxon>
        <taxon>Pseudomonadati</taxon>
        <taxon>Pseudomonadota</taxon>
        <taxon>Gammaproteobacteria</taxon>
        <taxon>Alteromonadales</taxon>
        <taxon>Idiomarinaceae</taxon>
        <taxon>Aliidiomarina</taxon>
    </lineage>
</organism>
<dbReference type="PROSITE" id="PS00409">
    <property type="entry name" value="PROKAR_NTER_METHYL"/>
    <property type="match status" value="1"/>
</dbReference>